<accession>A0A0F9QHT1</accession>
<organism evidence="1">
    <name type="scientific">marine sediment metagenome</name>
    <dbReference type="NCBI Taxonomy" id="412755"/>
    <lineage>
        <taxon>unclassified sequences</taxon>
        <taxon>metagenomes</taxon>
        <taxon>ecological metagenomes</taxon>
    </lineage>
</organism>
<dbReference type="EMBL" id="LAZR01004870">
    <property type="protein sequence ID" value="KKN04858.1"/>
    <property type="molecule type" value="Genomic_DNA"/>
</dbReference>
<reference evidence="1" key="1">
    <citation type="journal article" date="2015" name="Nature">
        <title>Complex archaea that bridge the gap between prokaryotes and eukaryotes.</title>
        <authorList>
            <person name="Spang A."/>
            <person name="Saw J.H."/>
            <person name="Jorgensen S.L."/>
            <person name="Zaremba-Niedzwiedzka K."/>
            <person name="Martijn J."/>
            <person name="Lind A.E."/>
            <person name="van Eijk R."/>
            <person name="Schleper C."/>
            <person name="Guy L."/>
            <person name="Ettema T.J."/>
        </authorList>
    </citation>
    <scope>NUCLEOTIDE SEQUENCE</scope>
</reference>
<protein>
    <submittedName>
        <fullName evidence="1">Uncharacterized protein</fullName>
    </submittedName>
</protein>
<evidence type="ECO:0000313" key="1">
    <source>
        <dbReference type="EMBL" id="KKN04858.1"/>
    </source>
</evidence>
<gene>
    <name evidence="1" type="ORF">LCGC14_1093090</name>
</gene>
<sequence length="55" mass="5441">AATSNGINGRGIFGGGSGAAENIIDYITIGSTGNATDFGDLTVSGRWYLSATSNA</sequence>
<proteinExistence type="predicted"/>
<name>A0A0F9QHT1_9ZZZZ</name>
<dbReference type="AlphaFoldDB" id="A0A0F9QHT1"/>
<feature type="non-terminal residue" evidence="1">
    <location>
        <position position="1"/>
    </location>
</feature>
<comment type="caution">
    <text evidence="1">The sequence shown here is derived from an EMBL/GenBank/DDBJ whole genome shotgun (WGS) entry which is preliminary data.</text>
</comment>